<dbReference type="Pfam" id="PF12679">
    <property type="entry name" value="ABC2_membrane_2"/>
    <property type="match status" value="1"/>
</dbReference>
<organism evidence="2 3">
    <name type="scientific">Bacillus cytotoxicus (strain DSM 22905 / CIP 110041 / 391-98 / NVH 391-98)</name>
    <dbReference type="NCBI Taxonomy" id="315749"/>
    <lineage>
        <taxon>Bacteria</taxon>
        <taxon>Bacillati</taxon>
        <taxon>Bacillota</taxon>
        <taxon>Bacilli</taxon>
        <taxon>Bacillales</taxon>
        <taxon>Bacillaceae</taxon>
        <taxon>Bacillus</taxon>
        <taxon>Bacillus cereus group</taxon>
    </lineage>
</organism>
<dbReference type="EMBL" id="CP000764">
    <property type="protein sequence ID" value="ABS22048.1"/>
    <property type="molecule type" value="Genomic_DNA"/>
</dbReference>
<dbReference type="eggNOG" id="COG1277">
    <property type="taxonomic scope" value="Bacteria"/>
</dbReference>
<feature type="transmembrane region" description="Helical" evidence="1">
    <location>
        <begin position="21"/>
        <end position="40"/>
    </location>
</feature>
<protein>
    <submittedName>
        <fullName evidence="2">ABC-2 type transport system permease protein</fullName>
    </submittedName>
</protein>
<evidence type="ECO:0000256" key="1">
    <source>
        <dbReference type="SAM" id="Phobius"/>
    </source>
</evidence>
<name>A7GPJ0_BACCN</name>
<dbReference type="GO" id="GO:0140359">
    <property type="term" value="F:ABC-type transporter activity"/>
    <property type="evidence" value="ECO:0007669"/>
    <property type="project" value="InterPro"/>
</dbReference>
<dbReference type="KEGG" id="bcy:Bcer98_1747"/>
<dbReference type="STRING" id="315749.Bcer98_1747"/>
<keyword evidence="1" id="KW-0812">Transmembrane</keyword>
<accession>A7GPJ0</accession>
<proteinExistence type="predicted"/>
<gene>
    <name evidence="2" type="ordered locus">Bcer98_1747</name>
</gene>
<dbReference type="OrthoDB" id="4187110at2"/>
<feature type="transmembrane region" description="Helical" evidence="1">
    <location>
        <begin position="69"/>
        <end position="94"/>
    </location>
</feature>
<dbReference type="GO" id="GO:0005886">
    <property type="term" value="C:plasma membrane"/>
    <property type="evidence" value="ECO:0007669"/>
    <property type="project" value="UniProtKB-SubCell"/>
</dbReference>
<feature type="transmembrane region" description="Helical" evidence="1">
    <location>
        <begin position="232"/>
        <end position="251"/>
    </location>
</feature>
<dbReference type="HOGENOM" id="CLU_091969_0_0_9"/>
<evidence type="ECO:0000313" key="2">
    <source>
        <dbReference type="EMBL" id="ABS22048.1"/>
    </source>
</evidence>
<feature type="transmembrane region" description="Helical" evidence="1">
    <location>
        <begin position="185"/>
        <end position="203"/>
    </location>
</feature>
<reference evidence="2 3" key="1">
    <citation type="journal article" date="2008" name="Chem. Biol. Interact.">
        <title>Extending the Bacillus cereus group genomics to putative food-borne pathogens of different toxicity.</title>
        <authorList>
            <person name="Lapidus A."/>
            <person name="Goltsman E."/>
            <person name="Auger S."/>
            <person name="Galleron N."/>
            <person name="Segurens B."/>
            <person name="Dossat C."/>
            <person name="Land M.L."/>
            <person name="Broussolle V."/>
            <person name="Brillard J."/>
            <person name="Guinebretiere M.H."/>
            <person name="Sanchis V."/>
            <person name="Nguen-The C."/>
            <person name="Lereclus D."/>
            <person name="Richardson P."/>
            <person name="Wincker P."/>
            <person name="Weissenbach J."/>
            <person name="Ehrlich S.D."/>
            <person name="Sorokin A."/>
        </authorList>
    </citation>
    <scope>NUCLEOTIDE SEQUENCE [LARGE SCALE GENOMIC DNA]</scope>
    <source>
        <strain evidence="3">DSM 22905 / CIP 110041 / 391-98 / NVH 391-98</strain>
    </source>
</reference>
<feature type="transmembrane region" description="Helical" evidence="1">
    <location>
        <begin position="153"/>
        <end position="173"/>
    </location>
</feature>
<dbReference type="PANTHER" id="PTHR43471">
    <property type="entry name" value="ABC TRANSPORTER PERMEASE"/>
    <property type="match status" value="1"/>
</dbReference>
<dbReference type="AlphaFoldDB" id="A7GPJ0"/>
<feature type="transmembrane region" description="Helical" evidence="1">
    <location>
        <begin position="120"/>
        <end position="141"/>
    </location>
</feature>
<keyword evidence="3" id="KW-1185">Reference proteome</keyword>
<sequence>MERLRNLLVLLKKEWTECIRDYKVVWLPLVFIGVGIMQPLTMKLLPEMIGESSGLMIDPNAKIATGNEIYAGVFGQLNQFGLLISAILLMGCIVKEEQSGILDTLFSKPINTGNYLVSKYLSNIVLMLVSIVIGSFAGVYYTNIYYSPVDMDLYIKALLIYSVWFLFVISLGVTASAVVKTQIQAAAITVIIPTILMIIGNYSNPVLDAVLPSSLSNKAVSIMLGQPLVGGWEWNVLITILIIIGLYVLAYSRMRYKRRG</sequence>
<dbReference type="Proteomes" id="UP000002300">
    <property type="component" value="Chromosome"/>
</dbReference>
<evidence type="ECO:0000313" key="3">
    <source>
        <dbReference type="Proteomes" id="UP000002300"/>
    </source>
</evidence>
<keyword evidence="1" id="KW-1133">Transmembrane helix</keyword>
<keyword evidence="1" id="KW-0472">Membrane</keyword>